<sequence length="45" mass="4850">MLMVSKLALATGVYGSPYLGYTVWADIDLRADAKGDPTREVSMVS</sequence>
<dbReference type="Proteomes" id="UP000501240">
    <property type="component" value="Chromosome"/>
</dbReference>
<dbReference type="AlphaFoldDB" id="A0A7D3W1T4"/>
<dbReference type="EMBL" id="CP053892">
    <property type="protein sequence ID" value="QKG24316.1"/>
    <property type="molecule type" value="Genomic_DNA"/>
</dbReference>
<accession>A0A7D3W1T4</accession>
<evidence type="ECO:0000313" key="2">
    <source>
        <dbReference type="Proteomes" id="UP000501240"/>
    </source>
</evidence>
<gene>
    <name evidence="1" type="ORF">ACTIVE_5959</name>
</gene>
<name>A0A7D3W1T4_ACTVE</name>
<organism evidence="1 2">
    <name type="scientific">Actinomadura verrucosospora</name>
    <dbReference type="NCBI Taxonomy" id="46165"/>
    <lineage>
        <taxon>Bacteria</taxon>
        <taxon>Bacillati</taxon>
        <taxon>Actinomycetota</taxon>
        <taxon>Actinomycetes</taxon>
        <taxon>Streptosporangiales</taxon>
        <taxon>Thermomonosporaceae</taxon>
        <taxon>Actinomadura</taxon>
    </lineage>
</organism>
<evidence type="ECO:0000313" key="1">
    <source>
        <dbReference type="EMBL" id="QKG24316.1"/>
    </source>
</evidence>
<keyword evidence="2" id="KW-1185">Reference proteome</keyword>
<reference evidence="1 2" key="1">
    <citation type="submission" date="2020-05" db="EMBL/GenBank/DDBJ databases">
        <title>Actinomadura verrucosospora NRRL-B18236 (PFL_A860) Genome sequencing and assembly.</title>
        <authorList>
            <person name="Samborskyy M."/>
        </authorList>
    </citation>
    <scope>NUCLEOTIDE SEQUENCE [LARGE SCALE GENOMIC DNA]</scope>
    <source>
        <strain evidence="1 2">NRRL:B18236</strain>
    </source>
</reference>
<proteinExistence type="predicted"/>
<protein>
    <submittedName>
        <fullName evidence="1">Uncharacterized protein</fullName>
    </submittedName>
</protein>